<reference evidence="1 2" key="1">
    <citation type="submission" date="2017-11" db="EMBL/GenBank/DDBJ databases">
        <title>Complete genome sequence of Sphingomonas sp. Strain Cra20, a psychrotolerant potential plant growth promoting rhizobacteria.</title>
        <authorList>
            <person name="Luo Y."/>
        </authorList>
    </citation>
    <scope>NUCLEOTIDE SEQUENCE [LARGE SCALE GENOMIC DNA]</scope>
    <source>
        <strain evidence="1 2">Cra20</strain>
    </source>
</reference>
<dbReference type="OrthoDB" id="7554564at2"/>
<name>A0A2K8MIC4_9SPHN</name>
<proteinExistence type="predicted"/>
<protein>
    <recommendedName>
        <fullName evidence="3">DUF3617 domain-containing protein</fullName>
    </recommendedName>
</protein>
<dbReference type="InterPro" id="IPR022061">
    <property type="entry name" value="DUF3617"/>
</dbReference>
<evidence type="ECO:0000313" key="2">
    <source>
        <dbReference type="Proteomes" id="UP000229081"/>
    </source>
</evidence>
<dbReference type="Proteomes" id="UP000229081">
    <property type="component" value="Chromosome"/>
</dbReference>
<keyword evidence="2" id="KW-1185">Reference proteome</keyword>
<accession>A0A2K8MIC4</accession>
<dbReference type="PROSITE" id="PS51257">
    <property type="entry name" value="PROKAR_LIPOPROTEIN"/>
    <property type="match status" value="1"/>
</dbReference>
<dbReference type="RefSeq" id="WP_100283412.1">
    <property type="nucleotide sequence ID" value="NZ_CP024923.1"/>
</dbReference>
<dbReference type="EMBL" id="CP024923">
    <property type="protein sequence ID" value="ATY33613.1"/>
    <property type="molecule type" value="Genomic_DNA"/>
</dbReference>
<sequence>MRAIIVLGAATLALSACQSAEEKHAAETGEIDVTNAPTDQVSKLIKAAAPKTAVKPGLWKAELRIEAVDTGPGIDQAQQLGLAKRLERDAIECKTAAQLKPFDIEKLEKAAGKCTFIRYVSKGGKVDAKIQCSKPNAPATAILINGTTSATGFDVTIDNQTGAAGQPGYSLVKMRSIGTRVGECPASAKG</sequence>
<organism evidence="1 2">
    <name type="scientific">Sphingomonas psychrotolerans</name>
    <dbReference type="NCBI Taxonomy" id="1327635"/>
    <lineage>
        <taxon>Bacteria</taxon>
        <taxon>Pseudomonadati</taxon>
        <taxon>Pseudomonadota</taxon>
        <taxon>Alphaproteobacteria</taxon>
        <taxon>Sphingomonadales</taxon>
        <taxon>Sphingomonadaceae</taxon>
        <taxon>Sphingomonas</taxon>
    </lineage>
</organism>
<dbReference type="AlphaFoldDB" id="A0A2K8MIC4"/>
<gene>
    <name evidence="1" type="ORF">CVN68_17950</name>
</gene>
<dbReference type="Pfam" id="PF12276">
    <property type="entry name" value="DUF3617"/>
    <property type="match status" value="1"/>
</dbReference>
<dbReference type="KEGG" id="sphc:CVN68_17950"/>
<evidence type="ECO:0008006" key="3">
    <source>
        <dbReference type="Google" id="ProtNLM"/>
    </source>
</evidence>
<evidence type="ECO:0000313" key="1">
    <source>
        <dbReference type="EMBL" id="ATY33613.1"/>
    </source>
</evidence>